<reference evidence="2" key="1">
    <citation type="submission" date="2020-08" db="EMBL/GenBank/DDBJ databases">
        <authorList>
            <person name="Shumante A."/>
            <person name="Zimin A.V."/>
            <person name="Puiu D."/>
            <person name="Salzberg S.L."/>
        </authorList>
    </citation>
    <scope>NUCLEOTIDE SEQUENCE</scope>
    <source>
        <strain evidence="2">WC2-LM</strain>
        <tissue evidence="2">Liver</tissue>
    </source>
</reference>
<organism evidence="2 3">
    <name type="scientific">Marmota monax</name>
    <name type="common">Woodchuck</name>
    <dbReference type="NCBI Taxonomy" id="9995"/>
    <lineage>
        <taxon>Eukaryota</taxon>
        <taxon>Metazoa</taxon>
        <taxon>Chordata</taxon>
        <taxon>Craniata</taxon>
        <taxon>Vertebrata</taxon>
        <taxon>Euteleostomi</taxon>
        <taxon>Mammalia</taxon>
        <taxon>Eutheria</taxon>
        <taxon>Euarchontoglires</taxon>
        <taxon>Glires</taxon>
        <taxon>Rodentia</taxon>
        <taxon>Sciuromorpha</taxon>
        <taxon>Sciuridae</taxon>
        <taxon>Xerinae</taxon>
        <taxon>Marmotini</taxon>
        <taxon>Marmota</taxon>
    </lineage>
</organism>
<dbReference type="InterPro" id="IPR012347">
    <property type="entry name" value="Ferritin-like"/>
</dbReference>
<dbReference type="AlphaFoldDB" id="A0A834V2Z5"/>
<dbReference type="EMBL" id="WJEC01000687">
    <property type="protein sequence ID" value="KAF7481666.1"/>
    <property type="molecule type" value="Genomic_DNA"/>
</dbReference>
<accession>A0A834V2Z5</accession>
<evidence type="ECO:0000313" key="2">
    <source>
        <dbReference type="EMBL" id="KAF7481666.1"/>
    </source>
</evidence>
<evidence type="ECO:0000313" key="3">
    <source>
        <dbReference type="Proteomes" id="UP000662637"/>
    </source>
</evidence>
<evidence type="ECO:0000256" key="1">
    <source>
        <dbReference type="SAM" id="MobiDB-lite"/>
    </source>
</evidence>
<dbReference type="Proteomes" id="UP000662637">
    <property type="component" value="Unassembled WGS sequence"/>
</dbReference>
<proteinExistence type="predicted"/>
<feature type="region of interest" description="Disordered" evidence="1">
    <location>
        <begin position="63"/>
        <end position="108"/>
    </location>
</feature>
<gene>
    <name evidence="2" type="ORF">GHT09_007089</name>
</gene>
<protein>
    <submittedName>
        <fullName evidence="2">Uncharacterized protein</fullName>
    </submittedName>
</protein>
<dbReference type="Gene3D" id="1.20.1260.10">
    <property type="match status" value="1"/>
</dbReference>
<feature type="compositionally biased region" description="Polar residues" evidence="1">
    <location>
        <begin position="81"/>
        <end position="108"/>
    </location>
</feature>
<sequence length="108" mass="12245">MDNKDKQTFLNRRNKWARCSSRESLRFPASTVLGRNPALDPHPSRCSEPAALRHLFTALSDCPRPLPPLQRRASPQPPAMATTSPSQVRQNYHQDSEASINRQINLEL</sequence>
<comment type="caution">
    <text evidence="2">The sequence shown here is derived from an EMBL/GenBank/DDBJ whole genome shotgun (WGS) entry which is preliminary data.</text>
</comment>
<name>A0A834V2Z5_MARMO</name>